<evidence type="ECO:0000259" key="1">
    <source>
        <dbReference type="SMART" id="SM00579"/>
    </source>
</evidence>
<dbReference type="InterPro" id="IPR050232">
    <property type="entry name" value="FBL13/AtMIF1-like"/>
</dbReference>
<evidence type="ECO:0000313" key="3">
    <source>
        <dbReference type="Proteomes" id="UP000467841"/>
    </source>
</evidence>
<dbReference type="SMART" id="SM00579">
    <property type="entry name" value="FBD"/>
    <property type="match status" value="1"/>
</dbReference>
<dbReference type="Gene3D" id="3.80.10.10">
    <property type="entry name" value="Ribonuclease Inhibitor"/>
    <property type="match status" value="1"/>
</dbReference>
<dbReference type="InterPro" id="IPR055411">
    <property type="entry name" value="LRR_FXL15/At3g58940/PEG3-like"/>
</dbReference>
<name>A0A6D2KV76_9BRAS</name>
<reference evidence="2" key="1">
    <citation type="submission" date="2020-01" db="EMBL/GenBank/DDBJ databases">
        <authorList>
            <person name="Mishra B."/>
        </authorList>
    </citation>
    <scope>NUCLEOTIDE SEQUENCE [LARGE SCALE GENOMIC DNA]</scope>
</reference>
<dbReference type="OrthoDB" id="1062430at2759"/>
<proteinExistence type="predicted"/>
<dbReference type="AlphaFoldDB" id="A0A6D2KV76"/>
<dbReference type="PANTHER" id="PTHR31900:SF34">
    <property type="entry name" value="EMB|CAB62440.1-RELATED"/>
    <property type="match status" value="1"/>
</dbReference>
<dbReference type="EMBL" id="CACVBM020001618">
    <property type="protein sequence ID" value="CAA7055984.1"/>
    <property type="molecule type" value="Genomic_DNA"/>
</dbReference>
<dbReference type="InterPro" id="IPR006566">
    <property type="entry name" value="FBD"/>
</dbReference>
<feature type="domain" description="FBD" evidence="1">
    <location>
        <begin position="321"/>
        <end position="387"/>
    </location>
</feature>
<comment type="caution">
    <text evidence="2">The sequence shown here is derived from an EMBL/GenBank/DDBJ whole genome shotgun (WGS) entry which is preliminary data.</text>
</comment>
<protein>
    <recommendedName>
        <fullName evidence="1">FBD domain-containing protein</fullName>
    </recommendedName>
</protein>
<gene>
    <name evidence="2" type="ORF">MERR_LOCUS43220</name>
</gene>
<dbReference type="Pfam" id="PF24758">
    <property type="entry name" value="LRR_At5g56370"/>
    <property type="match status" value="1"/>
</dbReference>
<dbReference type="InterPro" id="IPR032675">
    <property type="entry name" value="LRR_dom_sf"/>
</dbReference>
<sequence length="399" mass="45925">MSGPCCPRLVYKETDSDNKSVWWFLDQSIRLYNAPILRRLCIHLGSQCPVDVDVVNWVAKAIACCVRNLIFELYWKSEPIRMPQSLYTCKTIAKLNLTEKILVDIPFPVFLPSLTELDLRSVVYKDEDSHVRLLSGCPVLTHLTVVRFDDVDHVDDNVRTFSVKVPSLLKLRYYFIQVKEDDTDETDRSLVIDTPALKFLRILEEPECSFSIEYMPHLVHASIGVTFYSDNNFLRSLSTVKYLQLDPPDTGMVPWCNAVNYSQLIECSISDFDPDECESLVVLLSNSPQLKVFMVESISDEIPRSEDHVPVSWNKPSSVPKCLSSRLEFFRWSGYAGIENERELIRYIVEHSKCLKKAEVYLNLSCNPEEKQKMVEELKSMPKVLASVLEPARPAPWDW</sequence>
<dbReference type="Pfam" id="PF08387">
    <property type="entry name" value="FBD"/>
    <property type="match status" value="1"/>
</dbReference>
<accession>A0A6D2KV76</accession>
<keyword evidence="3" id="KW-1185">Reference proteome</keyword>
<dbReference type="Proteomes" id="UP000467841">
    <property type="component" value="Unassembled WGS sequence"/>
</dbReference>
<dbReference type="PANTHER" id="PTHR31900">
    <property type="entry name" value="F-BOX/RNI SUPERFAMILY PROTEIN-RELATED"/>
    <property type="match status" value="1"/>
</dbReference>
<evidence type="ECO:0000313" key="2">
    <source>
        <dbReference type="EMBL" id="CAA7055984.1"/>
    </source>
</evidence>
<organism evidence="2 3">
    <name type="scientific">Microthlaspi erraticum</name>
    <dbReference type="NCBI Taxonomy" id="1685480"/>
    <lineage>
        <taxon>Eukaryota</taxon>
        <taxon>Viridiplantae</taxon>
        <taxon>Streptophyta</taxon>
        <taxon>Embryophyta</taxon>
        <taxon>Tracheophyta</taxon>
        <taxon>Spermatophyta</taxon>
        <taxon>Magnoliopsida</taxon>
        <taxon>eudicotyledons</taxon>
        <taxon>Gunneridae</taxon>
        <taxon>Pentapetalae</taxon>
        <taxon>rosids</taxon>
        <taxon>malvids</taxon>
        <taxon>Brassicales</taxon>
        <taxon>Brassicaceae</taxon>
        <taxon>Coluteocarpeae</taxon>
        <taxon>Microthlaspi</taxon>
    </lineage>
</organism>
<dbReference type="SUPFAM" id="SSF52047">
    <property type="entry name" value="RNI-like"/>
    <property type="match status" value="1"/>
</dbReference>